<evidence type="ECO:0000256" key="6">
    <source>
        <dbReference type="ARBA" id="ARBA00032298"/>
    </source>
</evidence>
<reference evidence="10" key="1">
    <citation type="submission" date="2025-08" db="UniProtKB">
        <authorList>
            <consortium name="RefSeq"/>
        </authorList>
    </citation>
    <scope>IDENTIFICATION</scope>
    <source>
        <tissue evidence="10">Whole sample</tissue>
    </source>
</reference>
<comment type="subunit">
    <text evidence="8">Interacts with UBE2C/UbcH10 (E2 ubiquitin-conjugating enzyme). In vitro, interacts with cyclin-B.</text>
</comment>
<organism evidence="9 10">
    <name type="scientific">Crassostrea virginica</name>
    <name type="common">Eastern oyster</name>
    <dbReference type="NCBI Taxonomy" id="6565"/>
    <lineage>
        <taxon>Eukaryota</taxon>
        <taxon>Metazoa</taxon>
        <taxon>Spiralia</taxon>
        <taxon>Lophotrochozoa</taxon>
        <taxon>Mollusca</taxon>
        <taxon>Bivalvia</taxon>
        <taxon>Autobranchia</taxon>
        <taxon>Pteriomorphia</taxon>
        <taxon>Ostreida</taxon>
        <taxon>Ostreoidea</taxon>
        <taxon>Ostreidae</taxon>
        <taxon>Crassostrea</taxon>
    </lineage>
</organism>
<dbReference type="GO" id="GO:0000151">
    <property type="term" value="C:ubiquitin ligase complex"/>
    <property type="evidence" value="ECO:0007669"/>
    <property type="project" value="TreeGrafter"/>
</dbReference>
<dbReference type="GO" id="GO:0031624">
    <property type="term" value="F:ubiquitin conjugating enzyme binding"/>
    <property type="evidence" value="ECO:0007669"/>
    <property type="project" value="TreeGrafter"/>
</dbReference>
<protein>
    <recommendedName>
        <fullName evidence="3">E3 ubiquitin-protein ligase E3D</fullName>
        <ecNumber evidence="2">2.3.2.26</ecNumber>
    </recommendedName>
    <alternativeName>
        <fullName evidence="6">HECT-type E3 ubiquitin transferase E3D</fullName>
    </alternativeName>
    <alternativeName>
        <fullName evidence="5">UbcH10-binding protein with a HECT-like domain</fullName>
    </alternativeName>
    <alternativeName>
        <fullName evidence="4">Ubiquitin-conjugating enzyme E2C-binding protein</fullName>
    </alternativeName>
</protein>
<dbReference type="EC" id="2.3.2.26" evidence="2"/>
<proteinExistence type="predicted"/>
<dbReference type="GO" id="GO:0000209">
    <property type="term" value="P:protein polyubiquitination"/>
    <property type="evidence" value="ECO:0007669"/>
    <property type="project" value="TreeGrafter"/>
</dbReference>
<dbReference type="GO" id="GO:0005829">
    <property type="term" value="C:cytosol"/>
    <property type="evidence" value="ECO:0007669"/>
    <property type="project" value="TreeGrafter"/>
</dbReference>
<dbReference type="PANTHER" id="PTHR31531:SF2">
    <property type="entry name" value="E3 UBIQUITIN-PROTEIN LIGASE E3D"/>
    <property type="match status" value="1"/>
</dbReference>
<evidence type="ECO:0000256" key="1">
    <source>
        <dbReference type="ARBA" id="ARBA00000885"/>
    </source>
</evidence>
<dbReference type="GO" id="GO:0006513">
    <property type="term" value="P:protein monoubiquitination"/>
    <property type="evidence" value="ECO:0007669"/>
    <property type="project" value="TreeGrafter"/>
</dbReference>
<dbReference type="RefSeq" id="XP_022344401.1">
    <property type="nucleotide sequence ID" value="XM_022488693.1"/>
</dbReference>
<dbReference type="InterPro" id="IPR019193">
    <property type="entry name" value="UBQ-conj_enz_E2-bd_prot"/>
</dbReference>
<evidence type="ECO:0000313" key="10">
    <source>
        <dbReference type="RefSeq" id="XP_022344401.1"/>
    </source>
</evidence>
<gene>
    <name evidence="10" type="primary">LOC111137290</name>
</gene>
<dbReference type="GO" id="GO:0051865">
    <property type="term" value="P:protein autoubiquitination"/>
    <property type="evidence" value="ECO:0007669"/>
    <property type="project" value="TreeGrafter"/>
</dbReference>
<name>A0A8B8EWP6_CRAVI</name>
<dbReference type="GO" id="GO:0043161">
    <property type="term" value="P:proteasome-mediated ubiquitin-dependent protein catabolic process"/>
    <property type="evidence" value="ECO:0007669"/>
    <property type="project" value="TreeGrafter"/>
</dbReference>
<evidence type="ECO:0000256" key="2">
    <source>
        <dbReference type="ARBA" id="ARBA00012485"/>
    </source>
</evidence>
<evidence type="ECO:0000256" key="3">
    <source>
        <dbReference type="ARBA" id="ARBA00013646"/>
    </source>
</evidence>
<dbReference type="GO" id="GO:0061630">
    <property type="term" value="F:ubiquitin protein ligase activity"/>
    <property type="evidence" value="ECO:0007669"/>
    <property type="project" value="UniProtKB-EC"/>
</dbReference>
<evidence type="ECO:0000256" key="7">
    <source>
        <dbReference type="ARBA" id="ARBA00053831"/>
    </source>
</evidence>
<sequence length="405" mass="46458">MAKDSLTFHEVKIFAEHKQTMGHINVHLHSKRFSKNIVCDNFVTVENDTLSVEDANLRVSFKFKDLMFESSTCRNLQYDRRGELTFTVQADKPNSETVSVAHRNHDQQDQYIREIKTYQDRCYCNVCGKKVLKDSCHFLRVMPLPSDNWSDFSDMWFCHNHSHSDGFGDTTDHKMSDLELKPKLKDCFVAETYFLVHSDQISPGSILPVQDACLSCRRCRNILGEVMPEKNGQSNGGGKIFKMLRSSVCFSPDLNFPDKEALQFSKEETECMFAKLVMEHSRVYTSFKLCVTTSTDRKQFDCLMWIIDPNLMIFTGSSNSDVNILTPFTAVKVLFKTILERGASNESTGWKKDNSIHMISLPHSSCLSLVKILIDNCKTLPMKSRKHQEFNVGYLKFQKKATLPS</sequence>
<comment type="function">
    <text evidence="7">E3 ubiquitin-protein ligase which accepts ubiquitin from specific E2 ubiquitin-conjugating enzymes, and transfers it to substrates, generally promoting their degradation by the proteasome. Independently of its E3 ubiquitin-protein ligase activity, acts as an inhibitor of CPSF3 endonuclease activity by blocking CPSF3 active site.</text>
</comment>
<dbReference type="KEGG" id="cvn:111137290"/>
<dbReference type="PANTHER" id="PTHR31531">
    <property type="entry name" value="E3 UBIQUITIN-PROTEIN LIGASE E3D FAMILY MEMBER"/>
    <property type="match status" value="1"/>
</dbReference>
<dbReference type="Proteomes" id="UP000694844">
    <property type="component" value="Chromosome 5"/>
</dbReference>
<dbReference type="GO" id="GO:0005634">
    <property type="term" value="C:nucleus"/>
    <property type="evidence" value="ECO:0007669"/>
    <property type="project" value="TreeGrafter"/>
</dbReference>
<dbReference type="Pfam" id="PF09814">
    <property type="entry name" value="HECT_2"/>
    <property type="match status" value="1"/>
</dbReference>
<accession>A0A8B8EWP6</accession>
<dbReference type="GO" id="GO:0030332">
    <property type="term" value="F:cyclin binding"/>
    <property type="evidence" value="ECO:0007669"/>
    <property type="project" value="TreeGrafter"/>
</dbReference>
<evidence type="ECO:0000313" key="9">
    <source>
        <dbReference type="Proteomes" id="UP000694844"/>
    </source>
</evidence>
<evidence type="ECO:0000256" key="5">
    <source>
        <dbReference type="ARBA" id="ARBA00032234"/>
    </source>
</evidence>
<keyword evidence="9" id="KW-1185">Reference proteome</keyword>
<evidence type="ECO:0000256" key="8">
    <source>
        <dbReference type="ARBA" id="ARBA00064185"/>
    </source>
</evidence>
<dbReference type="OrthoDB" id="66510at2759"/>
<dbReference type="AlphaFoldDB" id="A0A8B8EWP6"/>
<dbReference type="GeneID" id="111137290"/>
<comment type="catalytic activity">
    <reaction evidence="1">
        <text>S-ubiquitinyl-[E2 ubiquitin-conjugating enzyme]-L-cysteine + [acceptor protein]-L-lysine = [E2 ubiquitin-conjugating enzyme]-L-cysteine + N(6)-ubiquitinyl-[acceptor protein]-L-lysine.</text>
        <dbReference type="EC" id="2.3.2.26"/>
    </reaction>
</comment>
<evidence type="ECO:0000256" key="4">
    <source>
        <dbReference type="ARBA" id="ARBA00029737"/>
    </source>
</evidence>